<dbReference type="AlphaFoldDB" id="A0A5R9GU90"/>
<dbReference type="InterPro" id="IPR050595">
    <property type="entry name" value="Bact_response_regulator"/>
</dbReference>
<dbReference type="PANTHER" id="PTHR44591:SF23">
    <property type="entry name" value="CHEY SUBFAMILY"/>
    <property type="match status" value="1"/>
</dbReference>
<evidence type="ECO:0000313" key="5">
    <source>
        <dbReference type="Proteomes" id="UP000306585"/>
    </source>
</evidence>
<dbReference type="GO" id="GO:0000160">
    <property type="term" value="P:phosphorelay signal transduction system"/>
    <property type="evidence" value="ECO:0007669"/>
    <property type="project" value="InterPro"/>
</dbReference>
<evidence type="ECO:0000256" key="2">
    <source>
        <dbReference type="PROSITE-ProRule" id="PRU00169"/>
    </source>
</evidence>
<dbReference type="EMBL" id="VBRY01000004">
    <property type="protein sequence ID" value="TLS67953.1"/>
    <property type="molecule type" value="Genomic_DNA"/>
</dbReference>
<feature type="domain" description="Response regulatory" evidence="3">
    <location>
        <begin position="9"/>
        <end position="125"/>
    </location>
</feature>
<dbReference type="PANTHER" id="PTHR44591">
    <property type="entry name" value="STRESS RESPONSE REGULATOR PROTEIN 1"/>
    <property type="match status" value="1"/>
</dbReference>
<dbReference type="RefSeq" id="WP_138238850.1">
    <property type="nucleotide sequence ID" value="NZ_VBRY01000004.1"/>
</dbReference>
<dbReference type="InterPro" id="IPR011006">
    <property type="entry name" value="CheY-like_superfamily"/>
</dbReference>
<dbReference type="Pfam" id="PF00072">
    <property type="entry name" value="Response_reg"/>
    <property type="match status" value="1"/>
</dbReference>
<reference evidence="4 5" key="1">
    <citation type="journal article" date="2019" name="Appl. Environ. Microbiol.">
        <title>Environmental Evidence and Genomic Insight of Iron-oxidizing Bacteria Preference Towards More Corrosion Resistant Stainless Steel at Higher Salinities.</title>
        <authorList>
            <person name="Garrison C.E."/>
            <person name="Price K.A."/>
            <person name="Field E.K."/>
        </authorList>
    </citation>
    <scope>NUCLEOTIDE SEQUENCE [LARGE SCALE GENOMIC DNA]</scope>
    <source>
        <strain evidence="4 5">P3</strain>
    </source>
</reference>
<evidence type="ECO:0000259" key="3">
    <source>
        <dbReference type="PROSITE" id="PS50110"/>
    </source>
</evidence>
<accession>A0A5R9GU90</accession>
<keyword evidence="1 2" id="KW-0597">Phosphoprotein</keyword>
<protein>
    <submittedName>
        <fullName evidence="4">Response regulator</fullName>
    </submittedName>
</protein>
<dbReference type="PROSITE" id="PS50110">
    <property type="entry name" value="RESPONSE_REGULATORY"/>
    <property type="match status" value="1"/>
</dbReference>
<feature type="modified residue" description="4-aspartylphosphate" evidence="2">
    <location>
        <position position="58"/>
    </location>
</feature>
<gene>
    <name evidence="4" type="ORF">FEF65_05785</name>
</gene>
<sequence length="130" mass="13900">MNLIEKGATVLVADDDPMFCVLLKQFFEANGYSVVTASDGAQAVEACREFSPALLMLDGDMPEMDGFAACEVIRSLPGGDTLPIFIVTALEGQAALDCAMAVEASDFVSKPVNWPQLRNKLSCVMEFSLG</sequence>
<organism evidence="4 5">
    <name type="scientific">Mariprofundus erugo</name>
    <dbReference type="NCBI Taxonomy" id="2528639"/>
    <lineage>
        <taxon>Bacteria</taxon>
        <taxon>Pseudomonadati</taxon>
        <taxon>Pseudomonadota</taxon>
        <taxon>Candidatius Mariprofundia</taxon>
        <taxon>Mariprofundales</taxon>
        <taxon>Mariprofundaceae</taxon>
        <taxon>Mariprofundus</taxon>
    </lineage>
</organism>
<dbReference type="Gene3D" id="3.40.50.2300">
    <property type="match status" value="1"/>
</dbReference>
<dbReference type="Proteomes" id="UP000306585">
    <property type="component" value="Unassembled WGS sequence"/>
</dbReference>
<keyword evidence="5" id="KW-1185">Reference proteome</keyword>
<dbReference type="InterPro" id="IPR001789">
    <property type="entry name" value="Sig_transdc_resp-reg_receiver"/>
</dbReference>
<evidence type="ECO:0000313" key="4">
    <source>
        <dbReference type="EMBL" id="TLS67953.1"/>
    </source>
</evidence>
<dbReference type="SMART" id="SM00448">
    <property type="entry name" value="REC"/>
    <property type="match status" value="1"/>
</dbReference>
<comment type="caution">
    <text evidence="4">The sequence shown here is derived from an EMBL/GenBank/DDBJ whole genome shotgun (WGS) entry which is preliminary data.</text>
</comment>
<proteinExistence type="predicted"/>
<dbReference type="OrthoDB" id="9790791at2"/>
<name>A0A5R9GU90_9PROT</name>
<evidence type="ECO:0000256" key="1">
    <source>
        <dbReference type="ARBA" id="ARBA00022553"/>
    </source>
</evidence>
<dbReference type="SUPFAM" id="SSF52172">
    <property type="entry name" value="CheY-like"/>
    <property type="match status" value="1"/>
</dbReference>